<dbReference type="Proteomes" id="UP000663829">
    <property type="component" value="Unassembled WGS sequence"/>
</dbReference>
<dbReference type="Pfam" id="PF00010">
    <property type="entry name" value="HLH"/>
    <property type="match status" value="1"/>
</dbReference>
<dbReference type="InterPro" id="IPR011598">
    <property type="entry name" value="bHLH_dom"/>
</dbReference>
<feature type="region of interest" description="Disordered" evidence="7">
    <location>
        <begin position="119"/>
        <end position="164"/>
    </location>
</feature>
<feature type="compositionally biased region" description="Low complexity" evidence="7">
    <location>
        <begin position="499"/>
        <end position="519"/>
    </location>
</feature>
<keyword evidence="11" id="KW-1185">Reference proteome</keyword>
<evidence type="ECO:0000313" key="10">
    <source>
        <dbReference type="EMBL" id="CAF3621533.1"/>
    </source>
</evidence>
<keyword evidence="3" id="KW-0238">DNA-binding</keyword>
<organism evidence="9 11">
    <name type="scientific">Didymodactylos carnosus</name>
    <dbReference type="NCBI Taxonomy" id="1234261"/>
    <lineage>
        <taxon>Eukaryota</taxon>
        <taxon>Metazoa</taxon>
        <taxon>Spiralia</taxon>
        <taxon>Gnathifera</taxon>
        <taxon>Rotifera</taxon>
        <taxon>Eurotatoria</taxon>
        <taxon>Bdelloidea</taxon>
        <taxon>Philodinida</taxon>
        <taxon>Philodinidae</taxon>
        <taxon>Didymodactylos</taxon>
    </lineage>
</organism>
<dbReference type="AlphaFoldDB" id="A0A813USZ3"/>
<evidence type="ECO:0000256" key="7">
    <source>
        <dbReference type="SAM" id="MobiDB-lite"/>
    </source>
</evidence>
<evidence type="ECO:0000256" key="2">
    <source>
        <dbReference type="ARBA" id="ARBA00023015"/>
    </source>
</evidence>
<dbReference type="GO" id="GO:0000981">
    <property type="term" value="F:DNA-binding transcription factor activity, RNA polymerase II-specific"/>
    <property type="evidence" value="ECO:0007669"/>
    <property type="project" value="TreeGrafter"/>
</dbReference>
<dbReference type="InterPro" id="IPR036638">
    <property type="entry name" value="HLH_DNA-bd_sf"/>
</dbReference>
<sequence length="576" mass="64655">MHHYYIEQTMKYVQTSNKKVICETFIKQEYSTSTTGIQMMNIETLLQAAQILENQQSIPPKKRLAIARGGVNSNSSTTITNHHDNNSVIVPVQIKSERLLSTDTDLEISDNARLNLNSLNGGYHSSRQSLDGDNTSRQSGEVGGYDDNNNQTNQYNGNGGVDNESVNKEIHNRLEKHRRAHLKDCFDHLKAEVPCQRDRKVTNLQVLNMAIKYIQTLTRKEREYEQEIQVLSSRHIELQRRLKKLKDELNQDGHDVDQWLDACSDADRSTSTNTASEAEMYRSLDGDLGHLGDDNHNHDDRRERRTRDNQDDDSLDSLEFNEQSYTVEDLCFRPVPPIPSSTIVKSTILKQKSTSVNHNQHLQTPQKTSLTHQSNNNNYSLQNRRRLNLDEQQASKQSSSLASVYSRLLATAATNTSMPQTTICSTNISTTQPSPQLQPTNTNILNIAVPSTVIQNDIRYDIVDLFTKGTISPQTQSQTTPSQISPLPSIASLMRSSLQNSPQGQQSAASPSTPSPTIQKHTIGINTDNQYLITPSTNLLTQHQQPTTIVVSQLRSTSPPTSQQQQQQQSLVVTTT</sequence>
<accession>A0A813USZ3</accession>
<dbReference type="SUPFAM" id="SSF47459">
    <property type="entry name" value="HLH, helix-loop-helix DNA-binding domain"/>
    <property type="match status" value="1"/>
</dbReference>
<dbReference type="Gene3D" id="4.10.280.10">
    <property type="entry name" value="Helix-loop-helix DNA-binding domain"/>
    <property type="match status" value="1"/>
</dbReference>
<feature type="coiled-coil region" evidence="6">
    <location>
        <begin position="214"/>
        <end position="255"/>
    </location>
</feature>
<dbReference type="GO" id="GO:0000978">
    <property type="term" value="F:RNA polymerase II cis-regulatory region sequence-specific DNA binding"/>
    <property type="evidence" value="ECO:0007669"/>
    <property type="project" value="TreeGrafter"/>
</dbReference>
<dbReference type="PANTHER" id="PTHR11969:SF99">
    <property type="entry name" value="MAX-BINDING PROTEIN MNT"/>
    <property type="match status" value="1"/>
</dbReference>
<gene>
    <name evidence="9" type="ORF">GPM918_LOCUS5226</name>
    <name evidence="10" type="ORF">SRO942_LOCUS5226</name>
</gene>
<dbReference type="EMBL" id="CAJOBC010000748">
    <property type="protein sequence ID" value="CAF3621533.1"/>
    <property type="molecule type" value="Genomic_DNA"/>
</dbReference>
<dbReference type="OrthoDB" id="5981879at2759"/>
<feature type="compositionally biased region" description="Low complexity" evidence="7">
    <location>
        <begin position="145"/>
        <end position="156"/>
    </location>
</feature>
<feature type="compositionally biased region" description="Basic and acidic residues" evidence="7">
    <location>
        <begin position="285"/>
        <end position="309"/>
    </location>
</feature>
<evidence type="ECO:0000313" key="11">
    <source>
        <dbReference type="Proteomes" id="UP000663829"/>
    </source>
</evidence>
<keyword evidence="5" id="KW-0539">Nucleus</keyword>
<evidence type="ECO:0000313" key="9">
    <source>
        <dbReference type="EMBL" id="CAF0834411.1"/>
    </source>
</evidence>
<keyword evidence="2" id="KW-0805">Transcription regulation</keyword>
<dbReference type="GO" id="GO:0005634">
    <property type="term" value="C:nucleus"/>
    <property type="evidence" value="ECO:0007669"/>
    <property type="project" value="UniProtKB-SubCell"/>
</dbReference>
<evidence type="ECO:0000256" key="3">
    <source>
        <dbReference type="ARBA" id="ARBA00023125"/>
    </source>
</evidence>
<evidence type="ECO:0000256" key="6">
    <source>
        <dbReference type="SAM" id="Coils"/>
    </source>
</evidence>
<feature type="region of interest" description="Disordered" evidence="7">
    <location>
        <begin position="554"/>
        <end position="576"/>
    </location>
</feature>
<feature type="domain" description="BHLH" evidence="8">
    <location>
        <begin position="166"/>
        <end position="217"/>
    </location>
</feature>
<dbReference type="SMART" id="SM00353">
    <property type="entry name" value="HLH"/>
    <property type="match status" value="1"/>
</dbReference>
<dbReference type="GO" id="GO:0046983">
    <property type="term" value="F:protein dimerization activity"/>
    <property type="evidence" value="ECO:0007669"/>
    <property type="project" value="InterPro"/>
</dbReference>
<name>A0A813USZ3_9BILA</name>
<keyword evidence="6" id="KW-0175">Coiled coil</keyword>
<comment type="caution">
    <text evidence="9">The sequence shown here is derived from an EMBL/GenBank/DDBJ whole genome shotgun (WGS) entry which is preliminary data.</text>
</comment>
<protein>
    <recommendedName>
        <fullName evidence="8">BHLH domain-containing protein</fullName>
    </recommendedName>
</protein>
<reference evidence="9" key="1">
    <citation type="submission" date="2021-02" db="EMBL/GenBank/DDBJ databases">
        <authorList>
            <person name="Nowell W R."/>
        </authorList>
    </citation>
    <scope>NUCLEOTIDE SEQUENCE</scope>
</reference>
<feature type="region of interest" description="Disordered" evidence="7">
    <location>
        <begin position="285"/>
        <end position="318"/>
    </location>
</feature>
<proteinExistence type="predicted"/>
<keyword evidence="4" id="KW-0804">Transcription</keyword>
<dbReference type="PANTHER" id="PTHR11969">
    <property type="entry name" value="MAX DIMERIZATION, MAD"/>
    <property type="match status" value="1"/>
</dbReference>
<dbReference type="PROSITE" id="PS50888">
    <property type="entry name" value="BHLH"/>
    <property type="match status" value="1"/>
</dbReference>
<dbReference type="Proteomes" id="UP000681722">
    <property type="component" value="Unassembled WGS sequence"/>
</dbReference>
<evidence type="ECO:0000256" key="4">
    <source>
        <dbReference type="ARBA" id="ARBA00023163"/>
    </source>
</evidence>
<evidence type="ECO:0000256" key="1">
    <source>
        <dbReference type="ARBA" id="ARBA00004123"/>
    </source>
</evidence>
<comment type="subcellular location">
    <subcellularLocation>
        <location evidence="1">Nucleus</location>
    </subcellularLocation>
</comment>
<feature type="region of interest" description="Disordered" evidence="7">
    <location>
        <begin position="354"/>
        <end position="378"/>
    </location>
</feature>
<feature type="region of interest" description="Disordered" evidence="7">
    <location>
        <begin position="496"/>
        <end position="521"/>
    </location>
</feature>
<feature type="compositionally biased region" description="Polar residues" evidence="7">
    <location>
        <begin position="119"/>
        <end position="139"/>
    </location>
</feature>
<dbReference type="EMBL" id="CAJNOQ010000748">
    <property type="protein sequence ID" value="CAF0834411.1"/>
    <property type="molecule type" value="Genomic_DNA"/>
</dbReference>
<evidence type="ECO:0000259" key="8">
    <source>
        <dbReference type="PROSITE" id="PS50888"/>
    </source>
</evidence>
<evidence type="ECO:0000256" key="5">
    <source>
        <dbReference type="ARBA" id="ARBA00023242"/>
    </source>
</evidence>